<organism evidence="1 2">
    <name type="scientific">Caulobacter phage CcrPW</name>
    <dbReference type="NCBI Taxonomy" id="2283271"/>
    <lineage>
        <taxon>Viruses</taxon>
        <taxon>Duplodnaviria</taxon>
        <taxon>Heunggongvirae</taxon>
        <taxon>Uroviricota</taxon>
        <taxon>Caudoviricetes</taxon>
        <taxon>Jeanschmidtviridae</taxon>
        <taxon>Colossusvirus</taxon>
        <taxon>Colossusvirus PW</taxon>
    </lineage>
</organism>
<evidence type="ECO:0000313" key="2">
    <source>
        <dbReference type="Proteomes" id="UP000259026"/>
    </source>
</evidence>
<dbReference type="Proteomes" id="UP000259026">
    <property type="component" value="Segment"/>
</dbReference>
<sequence length="130" mass="14660">MFDYVERSGEDLGNEVKARLQVNLAHWLERCLGRQTLLSRKDRAIRVLEEAIELAQAAGIPRDKALEQLDHTYGRPKGRPYQEIAGVLNATLLAAEAYGYDGLTLGLDELARAEEKIDLIREKNRTKVQA</sequence>
<evidence type="ECO:0000313" key="1">
    <source>
        <dbReference type="EMBL" id="AXQ68713.1"/>
    </source>
</evidence>
<reference evidence="1 2" key="2">
    <citation type="submission" date="2018-09" db="EMBL/GenBank/DDBJ databases">
        <title>Giant CbK-like Caulobacter bacteriophages have genetically divergent genomes.</title>
        <authorList>
            <person name="Wilson K."/>
            <person name="Ely B."/>
        </authorList>
    </citation>
    <scope>NUCLEOTIDE SEQUENCE [LARGE SCALE GENOMIC DNA]</scope>
</reference>
<name>A0A385EA83_9CAUD</name>
<keyword evidence="2" id="KW-1185">Reference proteome</keyword>
<gene>
    <name evidence="1" type="ORF">CcrPW_gp174c</name>
</gene>
<reference evidence="2" key="1">
    <citation type="submission" date="2018-07" db="EMBL/GenBank/DDBJ databases">
        <title>Giant CbK-like Caulobacter bacteriophages have genetically divergent genomes.</title>
        <authorList>
            <person name="Wilson K.M."/>
            <person name="Ely B."/>
        </authorList>
    </citation>
    <scope>NUCLEOTIDE SEQUENCE [LARGE SCALE GENOMIC DNA]</scope>
</reference>
<proteinExistence type="predicted"/>
<dbReference type="EMBL" id="MH588545">
    <property type="protein sequence ID" value="AXQ68713.1"/>
    <property type="molecule type" value="Genomic_DNA"/>
</dbReference>
<accession>A0A385EA83</accession>
<protein>
    <submittedName>
        <fullName evidence="1">Uncharacterized protein</fullName>
    </submittedName>
</protein>